<reference evidence="1 2" key="1">
    <citation type="journal article" date="2021" name="ACS Chem. Biol.">
        <title>Genomic-Led Discovery of a Novel Glycopeptide Antibiotic by Nonomuraea coxensis DSM 45129.</title>
        <authorList>
            <person name="Yushchuk O."/>
            <person name="Vior N.M."/>
            <person name="Andreo-Vidal A."/>
            <person name="Berini F."/>
            <person name="Ruckert C."/>
            <person name="Busche T."/>
            <person name="Binda E."/>
            <person name="Kalinowski J."/>
            <person name="Truman A.W."/>
            <person name="Marinelli F."/>
        </authorList>
    </citation>
    <scope>NUCLEOTIDE SEQUENCE [LARGE SCALE GENOMIC DNA]</scope>
    <source>
        <strain evidence="1 2">DSM 45129</strain>
    </source>
</reference>
<dbReference type="Proteomes" id="UP000824681">
    <property type="component" value="Chromosome"/>
</dbReference>
<evidence type="ECO:0000313" key="1">
    <source>
        <dbReference type="EMBL" id="QYC39638.1"/>
    </source>
</evidence>
<name>A0ABX8TWK6_9ACTN</name>
<dbReference type="RefSeq" id="WP_020545739.1">
    <property type="nucleotide sequence ID" value="NZ_CP068985.1"/>
</dbReference>
<organism evidence="1 2">
    <name type="scientific">Nonomuraea coxensis DSM 45129</name>
    <dbReference type="NCBI Taxonomy" id="1122611"/>
    <lineage>
        <taxon>Bacteria</taxon>
        <taxon>Bacillati</taxon>
        <taxon>Actinomycetota</taxon>
        <taxon>Actinomycetes</taxon>
        <taxon>Streptosporangiales</taxon>
        <taxon>Streptosporangiaceae</taxon>
        <taxon>Nonomuraea</taxon>
    </lineage>
</organism>
<accession>A0ABX8TWK6</accession>
<gene>
    <name evidence="1" type="ORF">Nocox_10090</name>
</gene>
<dbReference type="EMBL" id="CP068985">
    <property type="protein sequence ID" value="QYC39638.1"/>
    <property type="molecule type" value="Genomic_DNA"/>
</dbReference>
<proteinExistence type="predicted"/>
<keyword evidence="2" id="KW-1185">Reference proteome</keyword>
<protein>
    <submittedName>
        <fullName evidence="1">Uncharacterized protein</fullName>
    </submittedName>
</protein>
<sequence length="100" mass="11474">MTELALSPDITCLAAHVPRPRARHTTLEWTPVRSSSERVRVRTYTCPCQPISYELCQAGGLFFIRRTRRGPEGILIDECPRLRPATVTRMWIRLLEGAMH</sequence>
<evidence type="ECO:0000313" key="2">
    <source>
        <dbReference type="Proteomes" id="UP000824681"/>
    </source>
</evidence>